<feature type="region of interest" description="Disordered" evidence="1">
    <location>
        <begin position="246"/>
        <end position="278"/>
    </location>
</feature>
<dbReference type="Proteomes" id="UP000275579">
    <property type="component" value="Chromosome"/>
</dbReference>
<feature type="compositionally biased region" description="Low complexity" evidence="1">
    <location>
        <begin position="35"/>
        <end position="47"/>
    </location>
</feature>
<dbReference type="RefSeq" id="WP_127151716.1">
    <property type="nucleotide sequence ID" value="NZ_CP029042.1"/>
</dbReference>
<evidence type="ECO:0000313" key="3">
    <source>
        <dbReference type="EMBL" id="AZS72606.1"/>
    </source>
</evidence>
<evidence type="ECO:0000313" key="4">
    <source>
        <dbReference type="Proteomes" id="UP000275579"/>
    </source>
</evidence>
<feature type="signal peptide" evidence="2">
    <location>
        <begin position="1"/>
        <end position="34"/>
    </location>
</feature>
<protein>
    <submittedName>
        <fullName evidence="3">ATP nucleotide 3'-pyrophosphokinase</fullName>
    </submittedName>
</protein>
<dbReference type="GO" id="GO:0016301">
    <property type="term" value="F:kinase activity"/>
    <property type="evidence" value="ECO:0007669"/>
    <property type="project" value="UniProtKB-KW"/>
</dbReference>
<feature type="chain" id="PRO_5018725993" evidence="2">
    <location>
        <begin position="35"/>
        <end position="278"/>
    </location>
</feature>
<gene>
    <name evidence="3" type="ORF">DDE74_17960</name>
</gene>
<dbReference type="AlphaFoldDB" id="A0A3Q9KAM3"/>
<organism evidence="3 4">
    <name type="scientific">Streptomyces lydicus</name>
    <dbReference type="NCBI Taxonomy" id="47763"/>
    <lineage>
        <taxon>Bacteria</taxon>
        <taxon>Bacillati</taxon>
        <taxon>Actinomycetota</taxon>
        <taxon>Actinomycetes</taxon>
        <taxon>Kitasatosporales</taxon>
        <taxon>Streptomycetaceae</taxon>
        <taxon>Streptomyces</taxon>
    </lineage>
</organism>
<sequence>MNTHRTAHRLVSRAATAAALATALGLGTVHTATASAPSAAPLSVRPAAPGPDGGWHQNGLHLTAAENKKVNGFVARARRAERAISPEVRATARISHAELVGFDQRLKSPDSLKRKVATWMLESPGQTVDASLRKINDAVRFTLQWPAGTYSQGVRTAAGLLSAWGNDSTRWANTWNRPTGYKAINSAWRAPRSGQLFEVQFHTPESKAAQLETHKLYEEQRLPGTPPERVRELQEQQNAIFAAVPVPPGAERLTAPARRLPSPDPARRLPAPAPAPVG</sequence>
<evidence type="ECO:0000256" key="1">
    <source>
        <dbReference type="SAM" id="MobiDB-lite"/>
    </source>
</evidence>
<keyword evidence="2" id="KW-0732">Signal</keyword>
<dbReference type="EMBL" id="CP029042">
    <property type="protein sequence ID" value="AZS72606.1"/>
    <property type="molecule type" value="Genomic_DNA"/>
</dbReference>
<feature type="region of interest" description="Disordered" evidence="1">
    <location>
        <begin position="35"/>
        <end position="57"/>
    </location>
</feature>
<reference evidence="3 4" key="1">
    <citation type="submission" date="2018-04" db="EMBL/GenBank/DDBJ databases">
        <title>Complete genome sequences of Streptomyces lydicus strain WYEC and characterization of antagonistic properties of biological control agents.</title>
        <authorList>
            <person name="Mariita R.M."/>
            <person name="Sello J.K."/>
        </authorList>
    </citation>
    <scope>NUCLEOTIDE SEQUENCE [LARGE SCALE GENOMIC DNA]</scope>
    <source>
        <strain evidence="3 4">WYEC 108</strain>
    </source>
</reference>
<accession>A0A3Q9KAM3</accession>
<proteinExistence type="predicted"/>
<evidence type="ECO:0000256" key="2">
    <source>
        <dbReference type="SAM" id="SignalP"/>
    </source>
</evidence>
<keyword evidence="3" id="KW-0418">Kinase</keyword>
<name>A0A3Q9KAM3_9ACTN</name>
<keyword evidence="3" id="KW-0808">Transferase</keyword>